<evidence type="ECO:0000313" key="3">
    <source>
        <dbReference type="Proteomes" id="UP000467637"/>
    </source>
</evidence>
<reference evidence="2 3" key="1">
    <citation type="submission" date="2019-12" db="EMBL/GenBank/DDBJ databases">
        <authorList>
            <person name="Huq M.A."/>
        </authorList>
    </citation>
    <scope>NUCLEOTIDE SEQUENCE [LARGE SCALE GENOMIC DNA]</scope>
    <source>
        <strain evidence="2 3">MAH-34</strain>
    </source>
</reference>
<dbReference type="NCBIfam" id="TIGR01764">
    <property type="entry name" value="excise"/>
    <property type="match status" value="1"/>
</dbReference>
<accession>A0ABW9U1Q1</accession>
<dbReference type="EMBL" id="WSEM01000003">
    <property type="protein sequence ID" value="MVQ33368.1"/>
    <property type="molecule type" value="Genomic_DNA"/>
</dbReference>
<evidence type="ECO:0000259" key="1">
    <source>
        <dbReference type="Pfam" id="PF12728"/>
    </source>
</evidence>
<sequence>MIGYVILGEEEAKKWYNGYMNSREAAEYLGISKYMLRKMVKEDTIPYTQIDRNVSFHQTILNAWMRDEFIPGRVELILDKENIDFDHRDALKEHYERYPDSLKLQATKEEPLHSNVSTDYKFEVRHDGVIIKMASLNGNLTFDAFLSNATYDHLILSVQNYRADKY</sequence>
<dbReference type="RefSeq" id="WP_157317539.1">
    <property type="nucleotide sequence ID" value="NZ_WSEM01000003.1"/>
</dbReference>
<evidence type="ECO:0000313" key="2">
    <source>
        <dbReference type="EMBL" id="MVQ33368.1"/>
    </source>
</evidence>
<keyword evidence="3" id="KW-1185">Reference proteome</keyword>
<feature type="domain" description="Helix-turn-helix" evidence="1">
    <location>
        <begin position="19"/>
        <end position="66"/>
    </location>
</feature>
<organism evidence="2 3">
    <name type="scientific">Paenibacillus anseongense</name>
    <dbReference type="NCBI Taxonomy" id="2682845"/>
    <lineage>
        <taxon>Bacteria</taxon>
        <taxon>Bacillati</taxon>
        <taxon>Bacillota</taxon>
        <taxon>Bacilli</taxon>
        <taxon>Bacillales</taxon>
        <taxon>Paenibacillaceae</taxon>
        <taxon>Paenibacillus</taxon>
    </lineage>
</organism>
<gene>
    <name evidence="2" type="ORF">GON05_01780</name>
</gene>
<dbReference type="Proteomes" id="UP000467637">
    <property type="component" value="Unassembled WGS sequence"/>
</dbReference>
<proteinExistence type="predicted"/>
<dbReference type="Pfam" id="PF12728">
    <property type="entry name" value="HTH_17"/>
    <property type="match status" value="1"/>
</dbReference>
<dbReference type="InterPro" id="IPR010093">
    <property type="entry name" value="SinI_DNA-bd"/>
</dbReference>
<name>A0ABW9U1Q1_9BACL</name>
<dbReference type="InterPro" id="IPR041657">
    <property type="entry name" value="HTH_17"/>
</dbReference>
<comment type="caution">
    <text evidence="2">The sequence shown here is derived from an EMBL/GenBank/DDBJ whole genome shotgun (WGS) entry which is preliminary data.</text>
</comment>
<keyword evidence="2" id="KW-0238">DNA-binding</keyword>
<protein>
    <submittedName>
        <fullName evidence="2">Excisionase family DNA-binding protein</fullName>
    </submittedName>
</protein>
<dbReference type="GO" id="GO:0003677">
    <property type="term" value="F:DNA binding"/>
    <property type="evidence" value="ECO:0007669"/>
    <property type="project" value="UniProtKB-KW"/>
</dbReference>